<keyword evidence="2" id="KW-1185">Reference proteome</keyword>
<proteinExistence type="predicted"/>
<dbReference type="EMBL" id="CCYA01000265">
    <property type="protein sequence ID" value="CEH17485.1"/>
    <property type="molecule type" value="Genomic_DNA"/>
</dbReference>
<dbReference type="Proteomes" id="UP000054845">
    <property type="component" value="Unassembled WGS sequence"/>
</dbReference>
<accession>A0A0P1BNA0</accession>
<dbReference type="AlphaFoldDB" id="A0A0P1BNA0"/>
<evidence type="ECO:0000313" key="1">
    <source>
        <dbReference type="EMBL" id="CEH17485.1"/>
    </source>
</evidence>
<evidence type="ECO:0000313" key="2">
    <source>
        <dbReference type="Proteomes" id="UP000054845"/>
    </source>
</evidence>
<name>A0A0P1BNA0_9BASI</name>
<protein>
    <submittedName>
        <fullName evidence="1">Uncharacterized protein</fullName>
    </submittedName>
</protein>
<reference evidence="1 2" key="1">
    <citation type="submission" date="2014-09" db="EMBL/GenBank/DDBJ databases">
        <authorList>
            <person name="Magalhaes I.L.F."/>
            <person name="Oliveira U."/>
            <person name="Santos F.R."/>
            <person name="Vidigal T.H.D.A."/>
            <person name="Brescovit A.D."/>
            <person name="Santos A.J."/>
        </authorList>
    </citation>
    <scope>NUCLEOTIDE SEQUENCE [LARGE SCALE GENOMIC DNA]</scope>
</reference>
<sequence length="76" mass="8166">MVYGMRSIHEARIKNGSLDYSAKRTCPWRLEPACLRAKGKLISVAVRINSGGASLDSTLIKSKDASGSPIESDEAT</sequence>
<organism evidence="1 2">
    <name type="scientific">Ceraceosorus bombacis</name>
    <dbReference type="NCBI Taxonomy" id="401625"/>
    <lineage>
        <taxon>Eukaryota</taxon>
        <taxon>Fungi</taxon>
        <taxon>Dikarya</taxon>
        <taxon>Basidiomycota</taxon>
        <taxon>Ustilaginomycotina</taxon>
        <taxon>Exobasidiomycetes</taxon>
        <taxon>Ceraceosorales</taxon>
        <taxon>Ceraceosoraceae</taxon>
        <taxon>Ceraceosorus</taxon>
    </lineage>
</organism>